<comment type="caution">
    <text evidence="2">The sequence shown here is derived from an EMBL/GenBank/DDBJ whole genome shotgun (WGS) entry which is preliminary data.</text>
</comment>
<dbReference type="Proteomes" id="UP001165121">
    <property type="component" value="Unassembled WGS sequence"/>
</dbReference>
<organism evidence="2 3">
    <name type="scientific">Phytophthora fragariaefolia</name>
    <dbReference type="NCBI Taxonomy" id="1490495"/>
    <lineage>
        <taxon>Eukaryota</taxon>
        <taxon>Sar</taxon>
        <taxon>Stramenopiles</taxon>
        <taxon>Oomycota</taxon>
        <taxon>Peronosporomycetes</taxon>
        <taxon>Peronosporales</taxon>
        <taxon>Peronosporaceae</taxon>
        <taxon>Phytophthora</taxon>
    </lineage>
</organism>
<proteinExistence type="predicted"/>
<feature type="region of interest" description="Disordered" evidence="1">
    <location>
        <begin position="1"/>
        <end position="31"/>
    </location>
</feature>
<reference evidence="2" key="1">
    <citation type="submission" date="2023-04" db="EMBL/GenBank/DDBJ databases">
        <title>Phytophthora fragariaefolia NBRC 109709.</title>
        <authorList>
            <person name="Ichikawa N."/>
            <person name="Sato H."/>
            <person name="Tonouchi N."/>
        </authorList>
    </citation>
    <scope>NUCLEOTIDE SEQUENCE</scope>
    <source>
        <strain evidence="2">NBRC 109709</strain>
    </source>
</reference>
<gene>
    <name evidence="2" type="ORF">Pfra01_001714800</name>
</gene>
<name>A0A9W7CXP8_9STRA</name>
<accession>A0A9W7CXP8</accession>
<sequence>MSTEQDPIQLYSSSDKEEESEHTMTAPSHGCLPSAAAQVLGDYQDNSEAEGKVSYTATSTQQRQQGATTTRCSTCELLQPQQLQINSMVDLAIAHNSTADCKHLGLSDVRAAPARRSRTRHMFLLDFRLLSHGFSLVNAFSISHSLKLINFRPIIAQHII</sequence>
<feature type="compositionally biased region" description="Polar residues" evidence="1">
    <location>
        <begin position="1"/>
        <end position="13"/>
    </location>
</feature>
<dbReference type="EMBL" id="BSXT01001978">
    <property type="protein sequence ID" value="GMF46519.1"/>
    <property type="molecule type" value="Genomic_DNA"/>
</dbReference>
<evidence type="ECO:0000313" key="2">
    <source>
        <dbReference type="EMBL" id="GMF46519.1"/>
    </source>
</evidence>
<dbReference type="AlphaFoldDB" id="A0A9W7CXP8"/>
<evidence type="ECO:0000256" key="1">
    <source>
        <dbReference type="SAM" id="MobiDB-lite"/>
    </source>
</evidence>
<evidence type="ECO:0000313" key="3">
    <source>
        <dbReference type="Proteomes" id="UP001165121"/>
    </source>
</evidence>
<keyword evidence="3" id="KW-1185">Reference proteome</keyword>
<protein>
    <submittedName>
        <fullName evidence="2">Unnamed protein product</fullName>
    </submittedName>
</protein>